<dbReference type="InterPro" id="IPR002491">
    <property type="entry name" value="ABC_transptr_periplasmic_BD"/>
</dbReference>
<dbReference type="PANTHER" id="PTHR30535:SF34">
    <property type="entry name" value="MOLYBDATE-BINDING PROTEIN MOLA"/>
    <property type="match status" value="1"/>
</dbReference>
<comment type="caution">
    <text evidence="2">The sequence shown here is derived from an EMBL/GenBank/DDBJ whole genome shotgun (WGS) entry which is preliminary data.</text>
</comment>
<dbReference type="PROSITE" id="PS51257">
    <property type="entry name" value="PROKAR_LIPOPROTEIN"/>
    <property type="match status" value="1"/>
</dbReference>
<protein>
    <submittedName>
        <fullName evidence="2">Periplasmic binding protein</fullName>
    </submittedName>
</protein>
<dbReference type="RefSeq" id="WP_007043730.1">
    <property type="nucleotide sequence ID" value="NZ_AGJL01000004.1"/>
</dbReference>
<keyword evidence="3" id="KW-1185">Reference proteome</keyword>
<dbReference type="SUPFAM" id="SSF53807">
    <property type="entry name" value="Helical backbone' metal receptor"/>
    <property type="match status" value="1"/>
</dbReference>
<evidence type="ECO:0000259" key="1">
    <source>
        <dbReference type="PROSITE" id="PS50983"/>
    </source>
</evidence>
<sequence>MKLKKILSPFILFILIFGVLLCGCMEKTSSSTQNTKETTYASNEESTKFIVITDLRGKEVKIPANASRYVCLFPMALPFFYIIHAQNGLVGYPGFGAKKDPYFSGNLILKVDPDFKKRCADVGYPGNPNIETILATKSDFVVNMYAAKSCSMIEKKRIPVIGVAGSFGNMGELLKSVEILGKATNHEKDAKMFIDYYKSRINCVNRTKNVKERPKVLYLSYQGPYGNKLTSGGKFNTLVHDIITKAGGIDVAENVTGQFGQISIEDILKWNPDIILIGSGGTKEYIYSNEKLKDINAVKNRRVYIVPYDGKVRYSTWYAPEKSSLGLLWTAKLLHPDKFKDLNITYEAEYYYKTFWGLELGKDIKIYGDFPWKNQ</sequence>
<proteinExistence type="predicted"/>
<dbReference type="PANTHER" id="PTHR30535">
    <property type="entry name" value="VITAMIN B12-BINDING PROTEIN"/>
    <property type="match status" value="1"/>
</dbReference>
<dbReference type="Proteomes" id="UP000003706">
    <property type="component" value="Unassembled WGS sequence"/>
</dbReference>
<feature type="domain" description="Fe/B12 periplasmic-binding" evidence="1">
    <location>
        <begin position="68"/>
        <end position="338"/>
    </location>
</feature>
<dbReference type="InterPro" id="IPR050902">
    <property type="entry name" value="ABC_Transporter_SBP"/>
</dbReference>
<dbReference type="Pfam" id="PF01497">
    <property type="entry name" value="Peripla_BP_2"/>
    <property type="match status" value="1"/>
</dbReference>
<accession>H1KWW1</accession>
<dbReference type="PROSITE" id="PS50983">
    <property type="entry name" value="FE_B12_PBP"/>
    <property type="match status" value="1"/>
</dbReference>
<name>H1KWW1_9EURY</name>
<evidence type="ECO:0000313" key="2">
    <source>
        <dbReference type="EMBL" id="EHP89094.1"/>
    </source>
</evidence>
<gene>
    <name evidence="2" type="ORF">MetfoDRAFT_0284</name>
</gene>
<dbReference type="Gene3D" id="3.40.50.1980">
    <property type="entry name" value="Nitrogenase molybdenum iron protein domain"/>
    <property type="match status" value="2"/>
</dbReference>
<organism evidence="2 3">
    <name type="scientific">Methanotorris formicicus Mc-S-70</name>
    <dbReference type="NCBI Taxonomy" id="647171"/>
    <lineage>
        <taxon>Archaea</taxon>
        <taxon>Methanobacteriati</taxon>
        <taxon>Methanobacteriota</taxon>
        <taxon>Methanomada group</taxon>
        <taxon>Methanococci</taxon>
        <taxon>Methanococcales</taxon>
        <taxon>Methanocaldococcaceae</taxon>
        <taxon>Methanotorris</taxon>
    </lineage>
</organism>
<reference evidence="2 3" key="1">
    <citation type="submission" date="2011-09" db="EMBL/GenBank/DDBJ databases">
        <title>The draft genome of Methanotorris formicicus Mc-S-70.</title>
        <authorList>
            <consortium name="US DOE Joint Genome Institute (JGI-PGF)"/>
            <person name="Lucas S."/>
            <person name="Han J."/>
            <person name="Lapidus A."/>
            <person name="Cheng J.-F."/>
            <person name="Goodwin L."/>
            <person name="Pitluck S."/>
            <person name="Peters L."/>
            <person name="Land M.L."/>
            <person name="Hauser L."/>
            <person name="Sieprawska-Lupa M."/>
            <person name="Takai K."/>
            <person name="Miyazaki J."/>
            <person name="Whitman W."/>
            <person name="Woyke T.J."/>
        </authorList>
    </citation>
    <scope>NUCLEOTIDE SEQUENCE [LARGE SCALE GENOMIC DNA]</scope>
    <source>
        <strain evidence="2 3">Mc-S-70</strain>
    </source>
</reference>
<evidence type="ECO:0000313" key="3">
    <source>
        <dbReference type="Proteomes" id="UP000003706"/>
    </source>
</evidence>
<dbReference type="OrthoDB" id="24039at2157"/>
<dbReference type="EMBL" id="AGJL01000004">
    <property type="protein sequence ID" value="EHP89094.1"/>
    <property type="molecule type" value="Genomic_DNA"/>
</dbReference>
<dbReference type="STRING" id="647171.MetfoDRAFT_0284"/>
<dbReference type="AlphaFoldDB" id="H1KWW1"/>